<dbReference type="GO" id="GO:0006139">
    <property type="term" value="P:nucleobase-containing compound metabolic process"/>
    <property type="evidence" value="ECO:0007669"/>
    <property type="project" value="InterPro"/>
</dbReference>
<dbReference type="InterPro" id="IPR012337">
    <property type="entry name" value="RNaseH-like_sf"/>
</dbReference>
<dbReference type="Gene3D" id="3.30.420.10">
    <property type="entry name" value="Ribonuclease H-like superfamily/Ribonuclease H"/>
    <property type="match status" value="1"/>
</dbReference>
<dbReference type="InterPro" id="IPR036397">
    <property type="entry name" value="RNaseH_sf"/>
</dbReference>
<dbReference type="EMBL" id="JAYMYR010000003">
    <property type="protein sequence ID" value="KAK7373851.1"/>
    <property type="molecule type" value="Genomic_DNA"/>
</dbReference>
<evidence type="ECO:0000313" key="5">
    <source>
        <dbReference type="EMBL" id="KAK7373851.1"/>
    </source>
</evidence>
<comment type="caution">
    <text evidence="5">The sequence shown here is derived from an EMBL/GenBank/DDBJ whole genome shotgun (WGS) entry which is preliminary data.</text>
</comment>
<sequence>MEQNHPRRMGNYNPNPTRRLDNSHHNLYNVTFHSDTILTLLTSNPSEVHSWLSDILRRHHRRRLQSTLLVGLDIEWRPNFRRGMNNPVATLQLCVGRRCLVFQILHAPFIPTSLVSFLGDANHTFVGVGIQGDVQKLLEDCSLRVANFVGLRSLAVEKLSDSMLNTAGLKTLGQRVLRVAVDKPKKITKSRWDNVWLSAEQVQYAAVDAFVSFEIGRCLSS</sequence>
<keyword evidence="1" id="KW-0540">Nuclease</keyword>
<dbReference type="Proteomes" id="UP001374584">
    <property type="component" value="Unassembled WGS sequence"/>
</dbReference>
<accession>A0AAN9RIC1</accession>
<dbReference type="PANTHER" id="PTHR13620">
    <property type="entry name" value="3-5 EXONUCLEASE"/>
    <property type="match status" value="1"/>
</dbReference>
<dbReference type="FunFam" id="3.30.420.10:FF:000054">
    <property type="entry name" value="Werner Syndrome-like exonuclease"/>
    <property type="match status" value="1"/>
</dbReference>
<organism evidence="5 6">
    <name type="scientific">Phaseolus coccineus</name>
    <name type="common">Scarlet runner bean</name>
    <name type="synonym">Phaseolus multiflorus</name>
    <dbReference type="NCBI Taxonomy" id="3886"/>
    <lineage>
        <taxon>Eukaryota</taxon>
        <taxon>Viridiplantae</taxon>
        <taxon>Streptophyta</taxon>
        <taxon>Embryophyta</taxon>
        <taxon>Tracheophyta</taxon>
        <taxon>Spermatophyta</taxon>
        <taxon>Magnoliopsida</taxon>
        <taxon>eudicotyledons</taxon>
        <taxon>Gunneridae</taxon>
        <taxon>Pentapetalae</taxon>
        <taxon>rosids</taxon>
        <taxon>fabids</taxon>
        <taxon>Fabales</taxon>
        <taxon>Fabaceae</taxon>
        <taxon>Papilionoideae</taxon>
        <taxon>50 kb inversion clade</taxon>
        <taxon>NPAAA clade</taxon>
        <taxon>indigoferoid/millettioid clade</taxon>
        <taxon>Phaseoleae</taxon>
        <taxon>Phaseolus</taxon>
    </lineage>
</organism>
<evidence type="ECO:0000256" key="2">
    <source>
        <dbReference type="ARBA" id="ARBA00022801"/>
    </source>
</evidence>
<feature type="domain" description="3'-5' exonuclease" evidence="4">
    <location>
        <begin position="63"/>
        <end position="215"/>
    </location>
</feature>
<dbReference type="GO" id="GO:0008408">
    <property type="term" value="F:3'-5' exonuclease activity"/>
    <property type="evidence" value="ECO:0007669"/>
    <property type="project" value="InterPro"/>
</dbReference>
<dbReference type="GO" id="GO:0005737">
    <property type="term" value="C:cytoplasm"/>
    <property type="evidence" value="ECO:0007669"/>
    <property type="project" value="TreeGrafter"/>
</dbReference>
<evidence type="ECO:0000259" key="4">
    <source>
        <dbReference type="Pfam" id="PF01612"/>
    </source>
</evidence>
<dbReference type="PANTHER" id="PTHR13620:SF105">
    <property type="entry name" value="OS01G0737700 PROTEIN"/>
    <property type="match status" value="1"/>
</dbReference>
<evidence type="ECO:0000256" key="3">
    <source>
        <dbReference type="SAM" id="MobiDB-lite"/>
    </source>
</evidence>
<dbReference type="GO" id="GO:0003676">
    <property type="term" value="F:nucleic acid binding"/>
    <property type="evidence" value="ECO:0007669"/>
    <property type="project" value="InterPro"/>
</dbReference>
<feature type="region of interest" description="Disordered" evidence="3">
    <location>
        <begin position="1"/>
        <end position="20"/>
    </location>
</feature>
<dbReference type="Pfam" id="PF01612">
    <property type="entry name" value="DNA_pol_A_exo1"/>
    <property type="match status" value="1"/>
</dbReference>
<name>A0AAN9RIC1_PHACN</name>
<reference evidence="5 6" key="1">
    <citation type="submission" date="2024-01" db="EMBL/GenBank/DDBJ databases">
        <title>The genomes of 5 underutilized Papilionoideae crops provide insights into root nodulation and disease resistanc.</title>
        <authorList>
            <person name="Jiang F."/>
        </authorList>
    </citation>
    <scope>NUCLEOTIDE SEQUENCE [LARGE SCALE GENOMIC DNA]</scope>
    <source>
        <strain evidence="5">JINMINGXINNONG_FW02</strain>
        <tissue evidence="5">Leaves</tissue>
    </source>
</reference>
<gene>
    <name evidence="5" type="ORF">VNO80_07271</name>
</gene>
<proteinExistence type="predicted"/>
<protein>
    <recommendedName>
        <fullName evidence="4">3'-5' exonuclease domain-containing protein</fullName>
    </recommendedName>
</protein>
<dbReference type="GO" id="GO:0005634">
    <property type="term" value="C:nucleus"/>
    <property type="evidence" value="ECO:0007669"/>
    <property type="project" value="TreeGrafter"/>
</dbReference>
<evidence type="ECO:0000256" key="1">
    <source>
        <dbReference type="ARBA" id="ARBA00022722"/>
    </source>
</evidence>
<keyword evidence="6" id="KW-1185">Reference proteome</keyword>
<dbReference type="CDD" id="cd06141">
    <property type="entry name" value="WRN_exo"/>
    <property type="match status" value="1"/>
</dbReference>
<dbReference type="InterPro" id="IPR051132">
    <property type="entry name" value="3-5_Exonuclease_domain"/>
</dbReference>
<evidence type="ECO:0000313" key="6">
    <source>
        <dbReference type="Proteomes" id="UP001374584"/>
    </source>
</evidence>
<dbReference type="AlphaFoldDB" id="A0AAN9RIC1"/>
<dbReference type="InterPro" id="IPR002562">
    <property type="entry name" value="3'-5'_exonuclease_dom"/>
</dbReference>
<keyword evidence="2" id="KW-0378">Hydrolase</keyword>
<dbReference type="SUPFAM" id="SSF53098">
    <property type="entry name" value="Ribonuclease H-like"/>
    <property type="match status" value="1"/>
</dbReference>